<evidence type="ECO:0000313" key="7">
    <source>
        <dbReference type="Proteomes" id="UP000182902"/>
    </source>
</evidence>
<gene>
    <name evidence="6" type="ORF">SAMN05216247_103439</name>
</gene>
<accession>A0A1H3J2H6</accession>
<organism evidence="6 7">
    <name type="scientific">Pseudomonas salomonii</name>
    <dbReference type="NCBI Taxonomy" id="191391"/>
    <lineage>
        <taxon>Bacteria</taxon>
        <taxon>Pseudomonadati</taxon>
        <taxon>Pseudomonadota</taxon>
        <taxon>Gammaproteobacteria</taxon>
        <taxon>Pseudomonadales</taxon>
        <taxon>Pseudomonadaceae</taxon>
        <taxon>Pseudomonas</taxon>
    </lineage>
</organism>
<dbReference type="InterPro" id="IPR013762">
    <property type="entry name" value="Integrase-like_cat_sf"/>
</dbReference>
<dbReference type="SUPFAM" id="SSF56349">
    <property type="entry name" value="DNA breaking-rejoining enzymes"/>
    <property type="match status" value="1"/>
</dbReference>
<dbReference type="GO" id="GO:0006310">
    <property type="term" value="P:DNA recombination"/>
    <property type="evidence" value="ECO:0007669"/>
    <property type="project" value="UniProtKB-KW"/>
</dbReference>
<sequence length="489" mass="54558">MIMAKANNLELQGGTYHVRLDVPKDVREAFGGRKVLSQSLKTGSREEALYRRLPILHAWKSQIKIARQGKQLQDGWQDNVAMMVEQLDQMATSAKRERIGEKIPPLPEPDPEAVKQAMENPEVVAALKAMIERRRGEPMGMIKLEDDLADLFKGFVGRRLTESHNLTPDQKDELAVLIKDPTSYKARSPITKTRLAAFRTYRLEHHVALKTVNQQEAKLLSLSDHLQQSGSPLDFDAVSTWLQGMTLSSKTKQQYLLAGSQFWQWACTHEPQWRQTFKGQVNPFEKHTLPTVKGKAKKEAARKAFTIEEIGALHTAAKEQGLNTLADLILLGALSGGRIEELCQLRTENLITIESVPMFDITDSKTVAGIRQVPIHPQLKRLVARLADTSTDGFLIPSESKNKYGIRSDALSKAFGRLKTANGFGRTHVFHSIRATVITQLVRADVPDRLIRELAGHESGTVTFDVYSKGSSPKQKLAAIKKLPTIPSS</sequence>
<dbReference type="PROSITE" id="PS51898">
    <property type="entry name" value="TYR_RECOMBINASE"/>
    <property type="match status" value="1"/>
</dbReference>
<dbReference type="Gene3D" id="1.10.443.10">
    <property type="entry name" value="Intergrase catalytic core"/>
    <property type="match status" value="1"/>
</dbReference>
<dbReference type="AlphaFoldDB" id="A0A1H3J2H6"/>
<dbReference type="InterPro" id="IPR011010">
    <property type="entry name" value="DNA_brk_join_enz"/>
</dbReference>
<name>A0A1H3J2H6_9PSED</name>
<evidence type="ECO:0000256" key="4">
    <source>
        <dbReference type="ARBA" id="ARBA00023172"/>
    </source>
</evidence>
<proteinExistence type="inferred from homology"/>
<evidence type="ECO:0000256" key="2">
    <source>
        <dbReference type="ARBA" id="ARBA00022908"/>
    </source>
</evidence>
<keyword evidence="4" id="KW-0233">DNA recombination</keyword>
<dbReference type="GO" id="GO:0003677">
    <property type="term" value="F:DNA binding"/>
    <property type="evidence" value="ECO:0007669"/>
    <property type="project" value="UniProtKB-KW"/>
</dbReference>
<dbReference type="GO" id="GO:0015074">
    <property type="term" value="P:DNA integration"/>
    <property type="evidence" value="ECO:0007669"/>
    <property type="project" value="UniProtKB-KW"/>
</dbReference>
<dbReference type="EMBL" id="FNOX01000003">
    <property type="protein sequence ID" value="SDY34136.1"/>
    <property type="molecule type" value="Genomic_DNA"/>
</dbReference>
<dbReference type="InterPro" id="IPR002104">
    <property type="entry name" value="Integrase_catalytic"/>
</dbReference>
<dbReference type="InterPro" id="IPR046668">
    <property type="entry name" value="DUF6538"/>
</dbReference>
<dbReference type="PANTHER" id="PTHR30349:SF41">
    <property type="entry name" value="INTEGRASE_RECOMBINASE PROTEIN MJ0367-RELATED"/>
    <property type="match status" value="1"/>
</dbReference>
<dbReference type="Pfam" id="PF00589">
    <property type="entry name" value="Phage_integrase"/>
    <property type="match status" value="1"/>
</dbReference>
<evidence type="ECO:0000256" key="1">
    <source>
        <dbReference type="ARBA" id="ARBA00008857"/>
    </source>
</evidence>
<dbReference type="PANTHER" id="PTHR30349">
    <property type="entry name" value="PHAGE INTEGRASE-RELATED"/>
    <property type="match status" value="1"/>
</dbReference>
<comment type="similarity">
    <text evidence="1">Belongs to the 'phage' integrase family.</text>
</comment>
<dbReference type="CDD" id="cd01184">
    <property type="entry name" value="INT_C_like_1"/>
    <property type="match status" value="1"/>
</dbReference>
<evidence type="ECO:0000256" key="3">
    <source>
        <dbReference type="ARBA" id="ARBA00023125"/>
    </source>
</evidence>
<dbReference type="Proteomes" id="UP000182902">
    <property type="component" value="Unassembled WGS sequence"/>
</dbReference>
<feature type="domain" description="Tyr recombinase" evidence="5">
    <location>
        <begin position="300"/>
        <end position="481"/>
    </location>
</feature>
<keyword evidence="2" id="KW-0229">DNA integration</keyword>
<dbReference type="InterPro" id="IPR050090">
    <property type="entry name" value="Tyrosine_recombinase_XerCD"/>
</dbReference>
<reference evidence="6 7" key="1">
    <citation type="submission" date="2016-10" db="EMBL/GenBank/DDBJ databases">
        <authorList>
            <person name="de Groot N.N."/>
        </authorList>
    </citation>
    <scope>NUCLEOTIDE SEQUENCE [LARGE SCALE GENOMIC DNA]</scope>
    <source>
        <strain evidence="6 7">ICMP 14252</strain>
    </source>
</reference>
<evidence type="ECO:0000313" key="6">
    <source>
        <dbReference type="EMBL" id="SDY34136.1"/>
    </source>
</evidence>
<evidence type="ECO:0000259" key="5">
    <source>
        <dbReference type="PROSITE" id="PS51898"/>
    </source>
</evidence>
<keyword evidence="3" id="KW-0238">DNA-binding</keyword>
<dbReference type="Pfam" id="PF20172">
    <property type="entry name" value="DUF6538"/>
    <property type="match status" value="1"/>
</dbReference>
<protein>
    <submittedName>
        <fullName evidence="6">Phage integrase family protein</fullName>
    </submittedName>
</protein>